<protein>
    <submittedName>
        <fullName evidence="1">Uncharacterized protein</fullName>
    </submittedName>
</protein>
<reference evidence="2" key="1">
    <citation type="journal article" date="2013" name="Science">
        <title>Comparative analysis of bat genomes provides insight into the evolution of flight and immunity.</title>
        <authorList>
            <person name="Zhang G."/>
            <person name="Cowled C."/>
            <person name="Shi Z."/>
            <person name="Huang Z."/>
            <person name="Bishop-Lilly K.A."/>
            <person name="Fang X."/>
            <person name="Wynne J.W."/>
            <person name="Xiong Z."/>
            <person name="Baker M.L."/>
            <person name="Zhao W."/>
            <person name="Tachedjian M."/>
            <person name="Zhu Y."/>
            <person name="Zhou P."/>
            <person name="Jiang X."/>
            <person name="Ng J."/>
            <person name="Yang L."/>
            <person name="Wu L."/>
            <person name="Xiao J."/>
            <person name="Feng Y."/>
            <person name="Chen Y."/>
            <person name="Sun X."/>
            <person name="Zhang Y."/>
            <person name="Marsh G.A."/>
            <person name="Crameri G."/>
            <person name="Broder C.C."/>
            <person name="Frey K.G."/>
            <person name="Wang L.F."/>
            <person name="Wang J."/>
        </authorList>
    </citation>
    <scope>NUCLEOTIDE SEQUENCE [LARGE SCALE GENOMIC DNA]</scope>
</reference>
<dbReference type="Proteomes" id="UP000010552">
    <property type="component" value="Unassembled WGS sequence"/>
</dbReference>
<evidence type="ECO:0000313" key="2">
    <source>
        <dbReference type="Proteomes" id="UP000010552"/>
    </source>
</evidence>
<dbReference type="EMBL" id="KB031153">
    <property type="protein sequence ID" value="ELK01197.1"/>
    <property type="molecule type" value="Genomic_DNA"/>
</dbReference>
<name>L5JQH5_PTEAL</name>
<dbReference type="AlphaFoldDB" id="L5JQH5"/>
<organism evidence="1 2">
    <name type="scientific">Pteropus alecto</name>
    <name type="common">Black flying fox</name>
    <dbReference type="NCBI Taxonomy" id="9402"/>
    <lineage>
        <taxon>Eukaryota</taxon>
        <taxon>Metazoa</taxon>
        <taxon>Chordata</taxon>
        <taxon>Craniata</taxon>
        <taxon>Vertebrata</taxon>
        <taxon>Euteleostomi</taxon>
        <taxon>Mammalia</taxon>
        <taxon>Eutheria</taxon>
        <taxon>Laurasiatheria</taxon>
        <taxon>Chiroptera</taxon>
        <taxon>Yinpterochiroptera</taxon>
        <taxon>Pteropodoidea</taxon>
        <taxon>Pteropodidae</taxon>
        <taxon>Pteropodinae</taxon>
        <taxon>Pteropus</taxon>
    </lineage>
</organism>
<proteinExistence type="predicted"/>
<accession>L5JQH5</accession>
<evidence type="ECO:0000313" key="1">
    <source>
        <dbReference type="EMBL" id="ELK01197.1"/>
    </source>
</evidence>
<dbReference type="InParanoid" id="L5JQH5"/>
<gene>
    <name evidence="1" type="ORF">PAL_GLEAN10020857</name>
</gene>
<sequence>MADTLTPPSQASLPRSKRLPIPSPVLSLLPGGPHMDVAWAALLPNTIPWRHCLRQDPFLQVDAIVSSQPCFCPLKSDSLPILRLPGRLLSPFPPDPSANPPPST</sequence>
<keyword evidence="2" id="KW-1185">Reference proteome</keyword>